<dbReference type="GO" id="GO:0012505">
    <property type="term" value="C:endomembrane system"/>
    <property type="evidence" value="ECO:0007669"/>
    <property type="project" value="UniProtKB-SubCell"/>
</dbReference>
<dbReference type="AlphaFoldDB" id="A0AA39G602"/>
<evidence type="ECO:0000259" key="13">
    <source>
        <dbReference type="PROSITE" id="PS50929"/>
    </source>
</evidence>
<evidence type="ECO:0000256" key="9">
    <source>
        <dbReference type="ARBA" id="ARBA00023136"/>
    </source>
</evidence>
<keyword evidence="7" id="KW-0067">ATP-binding</keyword>
<protein>
    <submittedName>
        <fullName evidence="14">Uncharacterized protein</fullName>
    </submittedName>
</protein>
<evidence type="ECO:0000256" key="6">
    <source>
        <dbReference type="ARBA" id="ARBA00022741"/>
    </source>
</evidence>
<dbReference type="Proteomes" id="UP001168972">
    <property type="component" value="Unassembled WGS sequence"/>
</dbReference>
<feature type="transmembrane region" description="Helical" evidence="11">
    <location>
        <begin position="148"/>
        <end position="168"/>
    </location>
</feature>
<dbReference type="EMBL" id="JAQQBR010000001">
    <property type="protein sequence ID" value="KAK0181941.1"/>
    <property type="molecule type" value="Genomic_DNA"/>
</dbReference>
<dbReference type="Gene3D" id="1.20.1560.10">
    <property type="entry name" value="ABC transporter type 1, transmembrane domain"/>
    <property type="match status" value="2"/>
</dbReference>
<evidence type="ECO:0000256" key="8">
    <source>
        <dbReference type="ARBA" id="ARBA00022989"/>
    </source>
</evidence>
<evidence type="ECO:0000256" key="3">
    <source>
        <dbReference type="ARBA" id="ARBA00022448"/>
    </source>
</evidence>
<keyword evidence="6" id="KW-0547">Nucleotide-binding</keyword>
<dbReference type="InterPro" id="IPR003593">
    <property type="entry name" value="AAA+_ATPase"/>
</dbReference>
<comment type="subcellular location">
    <subcellularLocation>
        <location evidence="1">Endomembrane system</location>
        <topology evidence="1">Multi-pass membrane protein</topology>
    </subcellularLocation>
</comment>
<keyword evidence="15" id="KW-1185">Reference proteome</keyword>
<dbReference type="GO" id="GO:0140359">
    <property type="term" value="F:ABC-type transporter activity"/>
    <property type="evidence" value="ECO:0007669"/>
    <property type="project" value="InterPro"/>
</dbReference>
<dbReference type="PROSITE" id="PS50893">
    <property type="entry name" value="ABC_TRANSPORTER_2"/>
    <property type="match status" value="1"/>
</dbReference>
<dbReference type="Pfam" id="PF00664">
    <property type="entry name" value="ABC_membrane"/>
    <property type="match status" value="2"/>
</dbReference>
<comment type="similarity">
    <text evidence="2">Belongs to the ABC transporter superfamily. ABCC family. Conjugate transporter (TC 3.A.1.208) subfamily.</text>
</comment>
<dbReference type="FunFam" id="1.20.1560.10:FF:000015">
    <property type="entry name" value="multidrug resistance-associated protein 5 isoform X1"/>
    <property type="match status" value="1"/>
</dbReference>
<dbReference type="FunFam" id="3.40.50.300:FF:003492">
    <property type="entry name" value="AGAP012735-PA"/>
    <property type="match status" value="1"/>
</dbReference>
<keyword evidence="4 11" id="KW-0812">Transmembrane</keyword>
<dbReference type="CDD" id="cd18592">
    <property type="entry name" value="ABC_6TM_MRP5_8_9_D1"/>
    <property type="match status" value="1"/>
</dbReference>
<evidence type="ECO:0000259" key="12">
    <source>
        <dbReference type="PROSITE" id="PS50893"/>
    </source>
</evidence>
<sequence length="1188" mass="134274">MIINDILSGDESFTSSQRLSNTDPLWVETRKRPRTFGNEYRRSRNLSRYNNAIKNLIPIRTLKTSEDEMPVDNAGFFSTIFFSWITKYLQLSYHKGINISDLPKPSPYDTADYNTKRLEALWNEEVMRHSLAGASFSRAAWKFIRTRIFISAIIFGCSVILGFLGPAIVMRKLLEYVESSDGSIYTGIMWLFLLMISDLTRVALFNWGWSTCYRTGLRLKSAYLTTMYRKLIKSKNLNNRDSGKYINMMANDSQNAFDLCIFTPMMIAGPIITILIVSYILYVLSPIALVGFLFFFSFYPLQYLICRLTGYFKRKSISLSDERVSAINEILNCIKLIKMYAWEDPFRLNLLDLRKKEKLWLEKMTITRSYGSSLTTTIPIISAIITFLAHVAGGHNLVAAQVFPFVLLLNSQTRHIISFFEIAITTTINAKLSFGRMKSVMCIQEVNCYIQKPIVKNQAVTIINGTFTCDIDAVNLSGGNKKKKKKSINKLDGETDELSILMPKRIEILNDIMFEAPKSKLIGICGHVGSGKSSLLKAALGHLRMTNGKVSRDVTHQIPYLSHCDQIYMMDNGRIVEHGNHVSLIQAGKQYYSMVKNIMANNKSIDDADDYEMILSNEDNLEFSNKIGNKYVSNGEKTMDINEKNDDGTLIHPENMERGRIKSETYLMYINAMGGFFIMTIVLINVFLNSGCVLFSNWWLAHWIKAGSGGINITIGNETFISENIIDNPDLGYYQMSYGICIVAIVGSSLLRGFSLTRTALGASSNLHNKVFKQIINTSMQFFETTTRGRLQNIFSRDISELDGQLPLVLEQVLSNIVHGVLNILIVCFILPYLTIPFIILSLIFYFVAKLFRRALRDLQRHESVTRSPIFSLATTTLQGLDTIHAFEKESEFIDQFNKCIDINGTCNFLSNVLLRWAAIRFDFLTIFAYLCTGFTIVCLKGHISSAMAGLALSFCGQMTGFLQYTIRLLSQTELKFISVERIGFYLKTLKDEDSNTKAALVELKREKLGIAGRTGSGKSSLISALFRLVELHNGCIKIDDPWKVKTDEELWIILEKTNLKNKVRSMHGQLGAIVDSGDSNLSMGERQLLCLARALLRKSKIIILDEATASVDPHTEHIVQMAIQKEFADCTILTIAHRLQTILSCDRIIVMDGGKIIEFDSPQNLIENHNSEFSKMLTAADKTTNGL</sequence>
<feature type="transmembrane region" description="Helical" evidence="11">
    <location>
        <begin position="188"/>
        <end position="209"/>
    </location>
</feature>
<reference evidence="14" key="2">
    <citation type="submission" date="2023-03" db="EMBL/GenBank/DDBJ databases">
        <authorList>
            <person name="Inwood S.N."/>
            <person name="Skelly J.G."/>
            <person name="Guhlin J."/>
            <person name="Harrop T.W.R."/>
            <person name="Goldson S.G."/>
            <person name="Dearden P.K."/>
        </authorList>
    </citation>
    <scope>NUCLEOTIDE SEQUENCE</scope>
    <source>
        <strain evidence="14">Lincoln</strain>
        <tissue evidence="14">Whole body</tissue>
    </source>
</reference>
<evidence type="ECO:0000256" key="11">
    <source>
        <dbReference type="SAM" id="Phobius"/>
    </source>
</evidence>
<dbReference type="GO" id="GO:0005524">
    <property type="term" value="F:ATP binding"/>
    <property type="evidence" value="ECO:0007669"/>
    <property type="project" value="UniProtKB-KW"/>
</dbReference>
<comment type="caution">
    <text evidence="14">The sequence shown here is derived from an EMBL/GenBank/DDBJ whole genome shotgun (WGS) entry which is preliminary data.</text>
</comment>
<feature type="transmembrane region" description="Helical" evidence="11">
    <location>
        <begin position="666"/>
        <end position="688"/>
    </location>
</feature>
<dbReference type="InterPro" id="IPR003439">
    <property type="entry name" value="ABC_transporter-like_ATP-bd"/>
</dbReference>
<evidence type="ECO:0000256" key="1">
    <source>
        <dbReference type="ARBA" id="ARBA00004127"/>
    </source>
</evidence>
<feature type="transmembrane region" description="Helical" evidence="11">
    <location>
        <begin position="287"/>
        <end position="306"/>
    </location>
</feature>
<feature type="transmembrane region" description="Helical" evidence="11">
    <location>
        <begin position="413"/>
        <end position="432"/>
    </location>
</feature>
<dbReference type="SUPFAM" id="SSF52540">
    <property type="entry name" value="P-loop containing nucleoside triphosphate hydrolases"/>
    <property type="match status" value="2"/>
</dbReference>
<keyword evidence="9 11" id="KW-0472">Membrane</keyword>
<dbReference type="PANTHER" id="PTHR24223:SF447">
    <property type="entry name" value="MULTIDRUG RESISTANCE-ASSOCIATED PROTEIN 5"/>
    <property type="match status" value="1"/>
</dbReference>
<reference evidence="14" key="1">
    <citation type="journal article" date="2023" name="bioRxiv">
        <title>Scaffold-level genome assemblies of two parasitoid biocontrol wasps reveal the parthenogenesis mechanism and an associated novel virus.</title>
        <authorList>
            <person name="Inwood S."/>
            <person name="Skelly J."/>
            <person name="Guhlin J."/>
            <person name="Harrop T."/>
            <person name="Goldson S."/>
            <person name="Dearden P."/>
        </authorList>
    </citation>
    <scope>NUCLEOTIDE SEQUENCE</scope>
    <source>
        <strain evidence="14">Lincoln</strain>
        <tissue evidence="14">Whole body</tissue>
    </source>
</reference>
<dbReference type="InterPro" id="IPR036640">
    <property type="entry name" value="ABC1_TM_sf"/>
</dbReference>
<evidence type="ECO:0000256" key="5">
    <source>
        <dbReference type="ARBA" id="ARBA00022737"/>
    </source>
</evidence>
<dbReference type="GO" id="GO:0016020">
    <property type="term" value="C:membrane"/>
    <property type="evidence" value="ECO:0007669"/>
    <property type="project" value="InterPro"/>
</dbReference>
<organism evidence="14 15">
    <name type="scientific">Microctonus hyperodae</name>
    <name type="common">Parasitoid wasp</name>
    <dbReference type="NCBI Taxonomy" id="165561"/>
    <lineage>
        <taxon>Eukaryota</taxon>
        <taxon>Metazoa</taxon>
        <taxon>Ecdysozoa</taxon>
        <taxon>Arthropoda</taxon>
        <taxon>Hexapoda</taxon>
        <taxon>Insecta</taxon>
        <taxon>Pterygota</taxon>
        <taxon>Neoptera</taxon>
        <taxon>Endopterygota</taxon>
        <taxon>Hymenoptera</taxon>
        <taxon>Apocrita</taxon>
        <taxon>Ichneumonoidea</taxon>
        <taxon>Braconidae</taxon>
        <taxon>Euphorinae</taxon>
        <taxon>Microctonus</taxon>
    </lineage>
</organism>
<dbReference type="PANTHER" id="PTHR24223">
    <property type="entry name" value="ATP-BINDING CASSETTE SUB-FAMILY C"/>
    <property type="match status" value="1"/>
</dbReference>
<evidence type="ECO:0000313" key="15">
    <source>
        <dbReference type="Proteomes" id="UP001168972"/>
    </source>
</evidence>
<dbReference type="InterPro" id="IPR027417">
    <property type="entry name" value="P-loop_NTPase"/>
</dbReference>
<dbReference type="GO" id="GO:0016887">
    <property type="term" value="F:ATP hydrolysis activity"/>
    <property type="evidence" value="ECO:0007669"/>
    <property type="project" value="InterPro"/>
</dbReference>
<dbReference type="FunFam" id="1.20.1560.10:FF:000012">
    <property type="entry name" value="ATP binding cassette subfamily C member 5"/>
    <property type="match status" value="1"/>
</dbReference>
<evidence type="ECO:0000256" key="10">
    <source>
        <dbReference type="ARBA" id="ARBA00023180"/>
    </source>
</evidence>
<evidence type="ECO:0000256" key="7">
    <source>
        <dbReference type="ARBA" id="ARBA00022840"/>
    </source>
</evidence>
<keyword evidence="3" id="KW-0813">Transport</keyword>
<proteinExistence type="inferred from homology"/>
<keyword evidence="8 11" id="KW-1133">Transmembrane helix</keyword>
<feature type="transmembrane region" description="Helical" evidence="11">
    <location>
        <begin position="256"/>
        <end position="281"/>
    </location>
</feature>
<evidence type="ECO:0000256" key="2">
    <source>
        <dbReference type="ARBA" id="ARBA00009726"/>
    </source>
</evidence>
<keyword evidence="10" id="KW-0325">Glycoprotein</keyword>
<feature type="transmembrane region" description="Helical" evidence="11">
    <location>
        <begin position="732"/>
        <end position="751"/>
    </location>
</feature>
<keyword evidence="5" id="KW-0677">Repeat</keyword>
<feature type="domain" description="ABC transmembrane type-1" evidence="13">
    <location>
        <begin position="687"/>
        <end position="975"/>
    </location>
</feature>
<feature type="domain" description="ABC transmembrane type-1" evidence="13">
    <location>
        <begin position="152"/>
        <end position="410"/>
    </location>
</feature>
<feature type="transmembrane region" description="Helical" evidence="11">
    <location>
        <begin position="373"/>
        <end position="393"/>
    </location>
</feature>
<dbReference type="InterPro" id="IPR050173">
    <property type="entry name" value="ABC_transporter_C-like"/>
</dbReference>
<dbReference type="SUPFAM" id="SSF90123">
    <property type="entry name" value="ABC transporter transmembrane region"/>
    <property type="match status" value="2"/>
</dbReference>
<accession>A0AA39G602</accession>
<gene>
    <name evidence="14" type="ORF">PV327_000119</name>
</gene>
<dbReference type="PROSITE" id="PS50929">
    <property type="entry name" value="ABC_TM1F"/>
    <property type="match status" value="2"/>
</dbReference>
<evidence type="ECO:0000256" key="4">
    <source>
        <dbReference type="ARBA" id="ARBA00022692"/>
    </source>
</evidence>
<dbReference type="Gene3D" id="3.40.50.300">
    <property type="entry name" value="P-loop containing nucleotide triphosphate hydrolases"/>
    <property type="match status" value="4"/>
</dbReference>
<dbReference type="CDD" id="cd18599">
    <property type="entry name" value="ABC_6TM_MRP5_8_9_D2"/>
    <property type="match status" value="1"/>
</dbReference>
<dbReference type="SMART" id="SM00382">
    <property type="entry name" value="AAA"/>
    <property type="match status" value="2"/>
</dbReference>
<feature type="domain" description="ABC transporter" evidence="12">
    <location>
        <begin position="975"/>
        <end position="1179"/>
    </location>
</feature>
<name>A0AA39G602_MICHY</name>
<dbReference type="Pfam" id="PF00005">
    <property type="entry name" value="ABC_tran"/>
    <property type="match status" value="2"/>
</dbReference>
<evidence type="ECO:0000313" key="14">
    <source>
        <dbReference type="EMBL" id="KAK0181941.1"/>
    </source>
</evidence>
<dbReference type="InterPro" id="IPR011527">
    <property type="entry name" value="ABC1_TM_dom"/>
</dbReference>
<feature type="transmembrane region" description="Helical" evidence="11">
    <location>
        <begin position="824"/>
        <end position="849"/>
    </location>
</feature>